<comment type="similarity">
    <text evidence="1">Belongs to the metallo-beta-lactamase superfamily.</text>
</comment>
<evidence type="ECO:0000256" key="2">
    <source>
        <dbReference type="ARBA" id="ARBA00022723"/>
    </source>
</evidence>
<keyword evidence="5" id="KW-0732">Signal</keyword>
<dbReference type="EC" id="3.1.1.81" evidence="7"/>
<keyword evidence="2" id="KW-0479">Metal-binding</keyword>
<feature type="domain" description="Metallo-beta-lactamase" evidence="6">
    <location>
        <begin position="66"/>
        <end position="289"/>
    </location>
</feature>
<dbReference type="InterPro" id="IPR051013">
    <property type="entry name" value="MBL_superfamily_lactonases"/>
</dbReference>
<dbReference type="InterPro" id="IPR001279">
    <property type="entry name" value="Metallo-B-lactamas"/>
</dbReference>
<dbReference type="SMART" id="SM00849">
    <property type="entry name" value="Lactamase_B"/>
    <property type="match status" value="1"/>
</dbReference>
<evidence type="ECO:0000259" key="6">
    <source>
        <dbReference type="SMART" id="SM00849"/>
    </source>
</evidence>
<feature type="signal peptide" evidence="5">
    <location>
        <begin position="1"/>
        <end position="23"/>
    </location>
</feature>
<dbReference type="GO" id="GO:0102007">
    <property type="term" value="F:acyl-L-homoserine-lactone lactonohydrolase activity"/>
    <property type="evidence" value="ECO:0007669"/>
    <property type="project" value="UniProtKB-EC"/>
</dbReference>
<keyword evidence="8" id="KW-1185">Reference proteome</keyword>
<feature type="chain" id="PRO_5020183414" evidence="5">
    <location>
        <begin position="24"/>
        <end position="305"/>
    </location>
</feature>
<dbReference type="AlphaFoldDB" id="A0A4P6WY10"/>
<dbReference type="Gene3D" id="3.60.15.10">
    <property type="entry name" value="Ribonuclease Z/Hydroxyacylglutathione hydrolase-like"/>
    <property type="match status" value="1"/>
</dbReference>
<dbReference type="PANTHER" id="PTHR42978">
    <property type="entry name" value="QUORUM-QUENCHING LACTONASE YTNP-RELATED-RELATED"/>
    <property type="match status" value="1"/>
</dbReference>
<protein>
    <submittedName>
        <fullName evidence="7">N-acyl homoserine lactonase AttM</fullName>
        <ecNumber evidence="7">3.1.1.81</ecNumber>
    </submittedName>
</protein>
<evidence type="ECO:0000313" key="8">
    <source>
        <dbReference type="Proteomes" id="UP000293912"/>
    </source>
</evidence>
<evidence type="ECO:0000256" key="5">
    <source>
        <dbReference type="SAM" id="SignalP"/>
    </source>
</evidence>
<name>A0A4P6WY10_HYDPS</name>
<reference evidence="7 8" key="1">
    <citation type="submission" date="2019-03" db="EMBL/GenBank/DDBJ databases">
        <authorList>
            <person name="Sebastian G."/>
            <person name="Baumann P."/>
            <person name="Ruckert C."/>
            <person name="Kalinowski J."/>
            <person name="Nebel B."/>
            <person name="Takors R."/>
            <person name="Blombach B."/>
        </authorList>
    </citation>
    <scope>NUCLEOTIDE SEQUENCE [LARGE SCALE GENOMIC DNA]</scope>
    <source>
        <strain evidence="7 8">DSM 1084</strain>
    </source>
</reference>
<evidence type="ECO:0000313" key="7">
    <source>
        <dbReference type="EMBL" id="QBM27275.1"/>
    </source>
</evidence>
<dbReference type="GO" id="GO:0046872">
    <property type="term" value="F:metal ion binding"/>
    <property type="evidence" value="ECO:0007669"/>
    <property type="project" value="UniProtKB-KW"/>
</dbReference>
<dbReference type="CDD" id="cd07730">
    <property type="entry name" value="metallo-hydrolase-like_MBL-fold"/>
    <property type="match status" value="1"/>
</dbReference>
<sequence length="305" mass="33243" precursor="true">MLRSFLHLCSLLLPVVMSATLQAQTVSPPPGSPPKVGFAIIKTSQVAVPQALLVPGGDITRQVNSNFSAFLIKHHGDYLLFDTGLGEQIDAQYQQGMPLWWRPFFTYDKPVVSAHTQLDRAGMPPLQRVILSHSHWDHAGGVQDFPEARIGIAAAERPRLRAPSTGPGGTWASQVDADTIRWEDLAFQPVPFMGYPESLDLYQDGTVVLVPMPGHTPGSLGLFVTTDSGRRYFFIGDAAWTLAALRQGAPKFRVAGKLVDGDAPRTQTSLEQVRALMQADPDLVVVPAHDSAVQDALGYFPAWVR</sequence>
<dbReference type="Pfam" id="PF00753">
    <property type="entry name" value="Lactamase_B"/>
    <property type="match status" value="1"/>
</dbReference>
<proteinExistence type="inferred from homology"/>
<dbReference type="EMBL" id="CP037867">
    <property type="protein sequence ID" value="QBM27275.1"/>
    <property type="molecule type" value="Genomic_DNA"/>
</dbReference>
<keyword evidence="3 7" id="KW-0378">Hydrolase</keyword>
<gene>
    <name evidence="7" type="primary">attM</name>
    <name evidence="7" type="ORF">HPF_06235</name>
</gene>
<dbReference type="SUPFAM" id="SSF56281">
    <property type="entry name" value="Metallo-hydrolase/oxidoreductase"/>
    <property type="match status" value="1"/>
</dbReference>
<evidence type="ECO:0000256" key="1">
    <source>
        <dbReference type="ARBA" id="ARBA00007749"/>
    </source>
</evidence>
<dbReference type="KEGG" id="hpse:HPF_06235"/>
<organism evidence="7 8">
    <name type="scientific">Hydrogenophaga pseudoflava</name>
    <name type="common">Pseudomonas carboxydoflava</name>
    <dbReference type="NCBI Taxonomy" id="47421"/>
    <lineage>
        <taxon>Bacteria</taxon>
        <taxon>Pseudomonadati</taxon>
        <taxon>Pseudomonadota</taxon>
        <taxon>Betaproteobacteria</taxon>
        <taxon>Burkholderiales</taxon>
        <taxon>Comamonadaceae</taxon>
        <taxon>Hydrogenophaga</taxon>
    </lineage>
</organism>
<dbReference type="Proteomes" id="UP000293912">
    <property type="component" value="Chromosome"/>
</dbReference>
<keyword evidence="4" id="KW-0862">Zinc</keyword>
<dbReference type="PANTHER" id="PTHR42978:SF3">
    <property type="entry name" value="BLR3078 PROTEIN"/>
    <property type="match status" value="1"/>
</dbReference>
<dbReference type="InterPro" id="IPR036866">
    <property type="entry name" value="RibonucZ/Hydroxyglut_hydro"/>
</dbReference>
<evidence type="ECO:0000256" key="3">
    <source>
        <dbReference type="ARBA" id="ARBA00022801"/>
    </source>
</evidence>
<accession>A0A4P6WY10</accession>
<evidence type="ECO:0000256" key="4">
    <source>
        <dbReference type="ARBA" id="ARBA00022833"/>
    </source>
</evidence>